<sequence>MVAITIFVAIPIFIFVALTIFISSMGMVVGVPFLNVLTDPAKSSSFSWNRASSAMAATLSSSSAVAATPQGLAVAPQGLLRHCHPPSPKPTVHHRKLGATRCNSTAKGRASMVRSAAAGVRRARPDERTSTGEWQEDERGQARLIFPLRTHMETLNPPTKSSDDSPEAAAATCPPWVILQRHGIATEYSNVHGDGRTSASSFTSSGRPFRISFALSPPPANSTLEYDWAGFPAEQDESFNQPDIIAAHGNCVLISVMAPHARNSDLNVVVDYFLYEPAGGDRRLPLLRRLPHCYFARLYERYRARERRGEDAQENSYYYHFEEDEDDSWPCSQTTTTTNTRFLMKEEAGVLAHDAAELCVLRLGRGEWELKRVPIVFFSSDDTAKEREGLQDWWETDVVVPVGDRFLCFVDYFRGFLPYDATVAADVDLTLRYVPLPVEVPDGNPDTDDYGRPKMEHSRNLADAGDMGGQSTVRFVSIEPRCCCGQPGRSTCDRSRSAFLVTTWTLTLPSTGEEPPQPAAVRWVKNSVLDCDELWVQPRYGSLPRVGLQYPVIVSSDNPDVVCFI</sequence>
<feature type="transmembrane region" description="Helical" evidence="2">
    <location>
        <begin position="7"/>
        <end position="34"/>
    </location>
</feature>
<evidence type="ECO:0000259" key="3">
    <source>
        <dbReference type="Pfam" id="PF07762"/>
    </source>
</evidence>
<gene>
    <name evidence="4" type="ORF">HU200_058834</name>
</gene>
<dbReference type="PANTHER" id="PTHR33074">
    <property type="entry name" value="EXPRESSED PROTEIN-RELATED"/>
    <property type="match status" value="1"/>
</dbReference>
<evidence type="ECO:0000256" key="1">
    <source>
        <dbReference type="SAM" id="MobiDB-lite"/>
    </source>
</evidence>
<name>A0A835E3R3_9POAL</name>
<keyword evidence="5" id="KW-1185">Reference proteome</keyword>
<proteinExistence type="predicted"/>
<dbReference type="InterPro" id="IPR011676">
    <property type="entry name" value="DUF1618"/>
</dbReference>
<protein>
    <recommendedName>
        <fullName evidence="3">DUF1618 domain-containing protein</fullName>
    </recommendedName>
</protein>
<keyword evidence="2" id="KW-1133">Transmembrane helix</keyword>
<keyword evidence="2" id="KW-0812">Transmembrane</keyword>
<keyword evidence="2" id="KW-0472">Membrane</keyword>
<dbReference type="OrthoDB" id="693495at2759"/>
<feature type="region of interest" description="Disordered" evidence="1">
    <location>
        <begin position="103"/>
        <end position="136"/>
    </location>
</feature>
<feature type="domain" description="DUF1618" evidence="3">
    <location>
        <begin position="410"/>
        <end position="563"/>
    </location>
</feature>
<accession>A0A835E3R3</accession>
<evidence type="ECO:0000256" key="2">
    <source>
        <dbReference type="SAM" id="Phobius"/>
    </source>
</evidence>
<evidence type="ECO:0000313" key="5">
    <source>
        <dbReference type="Proteomes" id="UP000636709"/>
    </source>
</evidence>
<reference evidence="4" key="1">
    <citation type="submission" date="2020-07" db="EMBL/GenBank/DDBJ databases">
        <title>Genome sequence and genetic diversity analysis of an under-domesticated orphan crop, white fonio (Digitaria exilis).</title>
        <authorList>
            <person name="Bennetzen J.L."/>
            <person name="Chen S."/>
            <person name="Ma X."/>
            <person name="Wang X."/>
            <person name="Yssel A.E.J."/>
            <person name="Chaluvadi S.R."/>
            <person name="Johnson M."/>
            <person name="Gangashetty P."/>
            <person name="Hamidou F."/>
            <person name="Sanogo M.D."/>
            <person name="Zwaenepoel A."/>
            <person name="Wallace J."/>
            <person name="Van De Peer Y."/>
            <person name="Van Deynze A."/>
        </authorList>
    </citation>
    <scope>NUCLEOTIDE SEQUENCE</scope>
    <source>
        <tissue evidence="4">Leaves</tissue>
    </source>
</reference>
<dbReference type="Proteomes" id="UP000636709">
    <property type="component" value="Unassembled WGS sequence"/>
</dbReference>
<feature type="compositionally biased region" description="Low complexity" evidence="1">
    <location>
        <begin position="108"/>
        <end position="120"/>
    </location>
</feature>
<evidence type="ECO:0000313" key="4">
    <source>
        <dbReference type="EMBL" id="KAF8658992.1"/>
    </source>
</evidence>
<organism evidence="4 5">
    <name type="scientific">Digitaria exilis</name>
    <dbReference type="NCBI Taxonomy" id="1010633"/>
    <lineage>
        <taxon>Eukaryota</taxon>
        <taxon>Viridiplantae</taxon>
        <taxon>Streptophyta</taxon>
        <taxon>Embryophyta</taxon>
        <taxon>Tracheophyta</taxon>
        <taxon>Spermatophyta</taxon>
        <taxon>Magnoliopsida</taxon>
        <taxon>Liliopsida</taxon>
        <taxon>Poales</taxon>
        <taxon>Poaceae</taxon>
        <taxon>PACMAD clade</taxon>
        <taxon>Panicoideae</taxon>
        <taxon>Panicodae</taxon>
        <taxon>Paniceae</taxon>
        <taxon>Anthephorinae</taxon>
        <taxon>Digitaria</taxon>
    </lineage>
</organism>
<dbReference type="PANTHER" id="PTHR33074:SF76">
    <property type="entry name" value="OS11G0569701 PROTEIN"/>
    <property type="match status" value="1"/>
</dbReference>
<dbReference type="EMBL" id="JACEFO010002477">
    <property type="protein sequence ID" value="KAF8658992.1"/>
    <property type="molecule type" value="Genomic_DNA"/>
</dbReference>
<comment type="caution">
    <text evidence="4">The sequence shown here is derived from an EMBL/GenBank/DDBJ whole genome shotgun (WGS) entry which is preliminary data.</text>
</comment>
<dbReference type="Pfam" id="PF07762">
    <property type="entry name" value="DUF1618"/>
    <property type="match status" value="1"/>
</dbReference>
<dbReference type="AlphaFoldDB" id="A0A835E3R3"/>